<organism evidence="7">
    <name type="scientific">Arthroderma gypseum (strain ATCC MYA-4604 / CBS 118893)</name>
    <name type="common">Microsporum gypseum</name>
    <dbReference type="NCBI Taxonomy" id="535722"/>
    <lineage>
        <taxon>Eukaryota</taxon>
        <taxon>Fungi</taxon>
        <taxon>Dikarya</taxon>
        <taxon>Ascomycota</taxon>
        <taxon>Pezizomycotina</taxon>
        <taxon>Eurotiomycetes</taxon>
        <taxon>Eurotiomycetidae</taxon>
        <taxon>Onygenales</taxon>
        <taxon>Arthrodermataceae</taxon>
        <taxon>Nannizzia</taxon>
    </lineage>
</organism>
<dbReference type="Proteomes" id="UP000002669">
    <property type="component" value="Unassembled WGS sequence"/>
</dbReference>
<dbReference type="GeneID" id="10032887"/>
<evidence type="ECO:0000256" key="2">
    <source>
        <dbReference type="ARBA" id="ARBA00022692"/>
    </source>
</evidence>
<evidence type="ECO:0000256" key="5">
    <source>
        <dbReference type="SAM" id="Phobius"/>
    </source>
</evidence>
<keyword evidence="2 5" id="KW-0812">Transmembrane</keyword>
<dbReference type="OMA" id="CDARANI"/>
<dbReference type="GO" id="GO:0016020">
    <property type="term" value="C:membrane"/>
    <property type="evidence" value="ECO:0007669"/>
    <property type="project" value="UniProtKB-SubCell"/>
</dbReference>
<feature type="transmembrane region" description="Helical" evidence="5">
    <location>
        <begin position="365"/>
        <end position="383"/>
    </location>
</feature>
<keyword evidence="3 5" id="KW-1133">Transmembrane helix</keyword>
<evidence type="ECO:0000313" key="7">
    <source>
        <dbReference type="Proteomes" id="UP000002669"/>
    </source>
</evidence>
<dbReference type="RefSeq" id="XP_003177557.1">
    <property type="nucleotide sequence ID" value="XM_003177509.1"/>
</dbReference>
<dbReference type="InterPro" id="IPR045863">
    <property type="entry name" value="CorA_TM1_TM2"/>
</dbReference>
<dbReference type="eggNOG" id="ENOG502SS3N">
    <property type="taxonomic scope" value="Eukaryota"/>
</dbReference>
<evidence type="ECO:0000256" key="4">
    <source>
        <dbReference type="ARBA" id="ARBA00023136"/>
    </source>
</evidence>
<keyword evidence="7" id="KW-1185">Reference proteome</keyword>
<accession>E5R241</accession>
<comment type="subcellular location">
    <subcellularLocation>
        <location evidence="1">Membrane</location>
        <topology evidence="1">Multi-pass membrane protein</topology>
    </subcellularLocation>
</comment>
<dbReference type="Gene3D" id="1.20.58.340">
    <property type="entry name" value="Magnesium transport protein CorA, transmembrane region"/>
    <property type="match status" value="1"/>
</dbReference>
<gene>
    <name evidence="6" type="ORF">MGYG_01629</name>
</gene>
<protein>
    <recommendedName>
        <fullName evidence="8">CorA family metal ion transporter</fullName>
    </recommendedName>
</protein>
<dbReference type="EMBL" id="DS989822">
    <property type="protein sequence ID" value="EFQ98605.1"/>
    <property type="molecule type" value="Genomic_DNA"/>
</dbReference>
<evidence type="ECO:0000256" key="1">
    <source>
        <dbReference type="ARBA" id="ARBA00004141"/>
    </source>
</evidence>
<proteinExistence type="predicted"/>
<keyword evidence="4 5" id="KW-0472">Membrane</keyword>
<dbReference type="InParanoid" id="E5R241"/>
<dbReference type="AlphaFoldDB" id="E5R241"/>
<evidence type="ECO:0000256" key="3">
    <source>
        <dbReference type="ARBA" id="ARBA00022989"/>
    </source>
</evidence>
<dbReference type="VEuPathDB" id="FungiDB:MGYG_01629"/>
<dbReference type="OrthoDB" id="1046782at2759"/>
<name>E5R241_ARTGP</name>
<dbReference type="HOGENOM" id="CLU_589207_0_0_1"/>
<sequence length="464" mass="52154">METREEQLARWADPARIDGRQSLRVLRGSFSCPTGGASAGRTHISEAQIQLDQLEDGLIDTPGKAVRDGDGDGPKRWHFRVLSVPRLLPGRLALSLPRQAFEALQESWKLHPRTVEVFLSNNGVFTTFRCPTTRRLSLILKVASSRSTGFDSVSVTFDPSRRTTYVLYHHLKDEDAVFAALLAAPERCLDPHAFVAALYRSHHYQIEIHRSSIDDAVLSIERQTGYGQPGRIMDPGRRRSVDKPPAFEDAKTIIQKLSFCQTDLAIIRHAAQCCLGCGDWLVQSIRDRDSCPVGRPPNPFLDSLSAAQSMVCEDVEYMRRRTAMLLSQVQQMTDRTQSQTAFSDSEYTAAIAIDTKRDSIAMRTISILGIIYLPGSFVATLFSMDMFQWGDQSSPPKASPFLWVYWAVALPLTLATVLIWFFWVRRENYNSSKRLTLHRVTAPKDDARAAASGVFRFKPGERMV</sequence>
<evidence type="ECO:0008006" key="8">
    <source>
        <dbReference type="Google" id="ProtNLM"/>
    </source>
</evidence>
<reference evidence="7" key="1">
    <citation type="journal article" date="2012" name="MBio">
        <title>Comparative genome analysis of Trichophyton rubrum and related dermatophytes reveals candidate genes involved in infection.</title>
        <authorList>
            <person name="Martinez D.A."/>
            <person name="Oliver B.G."/>
            <person name="Graeser Y."/>
            <person name="Goldberg J.M."/>
            <person name="Li W."/>
            <person name="Martinez-Rossi N.M."/>
            <person name="Monod M."/>
            <person name="Shelest E."/>
            <person name="Barton R.C."/>
            <person name="Birch E."/>
            <person name="Brakhage A.A."/>
            <person name="Chen Z."/>
            <person name="Gurr S.J."/>
            <person name="Heiman D."/>
            <person name="Heitman J."/>
            <person name="Kosti I."/>
            <person name="Rossi A."/>
            <person name="Saif S."/>
            <person name="Samalova M."/>
            <person name="Saunders C.W."/>
            <person name="Shea T."/>
            <person name="Summerbell R.C."/>
            <person name="Xu J."/>
            <person name="Young S."/>
            <person name="Zeng Q."/>
            <person name="Birren B.W."/>
            <person name="Cuomo C.A."/>
            <person name="White T.C."/>
        </authorList>
    </citation>
    <scope>NUCLEOTIDE SEQUENCE [LARGE SCALE GENOMIC DNA]</scope>
    <source>
        <strain evidence="7">ATCC MYA-4604 / CBS 118893</strain>
    </source>
</reference>
<evidence type="ECO:0000313" key="6">
    <source>
        <dbReference type="EMBL" id="EFQ98605.1"/>
    </source>
</evidence>
<feature type="transmembrane region" description="Helical" evidence="5">
    <location>
        <begin position="403"/>
        <end position="424"/>
    </location>
</feature>
<dbReference type="STRING" id="535722.E5R241"/>
<dbReference type="SUPFAM" id="SSF144083">
    <property type="entry name" value="Magnesium transport protein CorA, transmembrane region"/>
    <property type="match status" value="1"/>
</dbReference>